<dbReference type="RefSeq" id="YP_009012927.1">
    <property type="nucleotide sequence ID" value="NC_023696.1"/>
</dbReference>
<gene>
    <name evidence="2" type="primary">153</name>
    <name evidence="2" type="ORF">DANDELION_153</name>
</gene>
<accession>G1JWA0</accession>
<dbReference type="GeneID" id="18560620"/>
<reference evidence="2 3" key="1">
    <citation type="journal article" date="2012" name="J. Virol.">
        <title>Complete Genome Sequences of 138 Mycobacteriophages.</title>
        <authorList>
            <consortium name="the Science Education Alliance Phage Hunters Advancing Genomics and Evolutionary Science Program"/>
            <consortium name="the KwaZulu-Natal Research Institute for Tuberculosis and HIV Mycobacterial Genetics Course Students"/>
            <consortium name="the Phage Hunters Integrating Research and Education Program"/>
            <person name="Hatfull G.F."/>
        </authorList>
    </citation>
    <scope>NUCLEOTIDE SEQUENCE [LARGE SCALE GENOMIC DNA]</scope>
    <source>
        <strain evidence="2">Dandelion</strain>
    </source>
</reference>
<protein>
    <submittedName>
        <fullName evidence="2">Uncharacterized protein</fullName>
    </submittedName>
</protein>
<evidence type="ECO:0000313" key="3">
    <source>
        <dbReference type="Proteomes" id="UP000000693"/>
    </source>
</evidence>
<proteinExistence type="predicted"/>
<dbReference type="Proteomes" id="UP000000693">
    <property type="component" value="Segment"/>
</dbReference>
<dbReference type="KEGG" id="vg:18560620"/>
<dbReference type="EMBL" id="JN412588">
    <property type="protein sequence ID" value="AEL97818.1"/>
    <property type="molecule type" value="Genomic_DNA"/>
</dbReference>
<evidence type="ECO:0000313" key="2">
    <source>
        <dbReference type="EMBL" id="AEL97818.1"/>
    </source>
</evidence>
<feature type="region of interest" description="Disordered" evidence="1">
    <location>
        <begin position="110"/>
        <end position="133"/>
    </location>
</feature>
<keyword evidence="3" id="KW-1185">Reference proteome</keyword>
<evidence type="ECO:0000256" key="1">
    <source>
        <dbReference type="SAM" id="MobiDB-lite"/>
    </source>
</evidence>
<sequence length="133" mass="14479">MSKHAIENLIADQGVIDRAFAAMITARATGSTGATEIHERRLADGTLESASTTVERIGRGYSENYVGTNGFRILGEGNEVVIVATSARAHRHADSDAELDAAVAGEDYIWDDDDEPYDPDEDYKRSLLYGEDI</sequence>
<feature type="compositionally biased region" description="Acidic residues" evidence="1">
    <location>
        <begin position="110"/>
        <end position="121"/>
    </location>
</feature>
<name>G1JWA0_9CAUD</name>
<organism evidence="2 3">
    <name type="scientific">Mycobacterium phage Dandelion</name>
    <dbReference type="NCBI Taxonomy" id="1074305"/>
    <lineage>
        <taxon>Viruses</taxon>
        <taxon>Duplodnaviria</taxon>
        <taxon>Heunggongvirae</taxon>
        <taxon>Uroviricota</taxon>
        <taxon>Caudoviricetes</taxon>
        <taxon>Ceeclamvirinae</taxon>
        <taxon>Bixzunavirus</taxon>
        <taxon>Bixzunavirus dandelion</taxon>
    </lineage>
</organism>